<protein>
    <submittedName>
        <fullName evidence="5">Substrate-binding domain-containing protein</fullName>
    </submittedName>
</protein>
<accession>A0ABT3U024</accession>
<sequence length="361" mass="38715">MRQHVDQRHAQILELVRSRGSVRVAELADELGVSAVTLRRDIEALAQRGRVNRLHGVVVWPQERPRHSPDSRGRRVGMIVPTTDYYYADVVRGAREVVEARGARLAVALSDYLPGEDETQARRLLAAGADGLLLTPTWEDGTAPHGEGDWVAGLGVPTVLVERTAPHGHPAAALDRVRSDHAYGSAEALRHLASLGHRRIALALRPTPTSPRLRAGCRSAIEALGLEEAPPSSLDENPARGTAERFERTAAYLREAVTEHGVTAALVHTDGDAVAVIPRLREQGVRVPEDLAVVAYDDEIAAVADIPVTAVAPAKRAIGARAAALLLSRLDASNPLGGVRQHLDLLPTLTVRMSCGAHLSS</sequence>
<dbReference type="RefSeq" id="WP_266603039.1">
    <property type="nucleotide sequence ID" value="NZ_JAPHNL010000277.1"/>
</dbReference>
<dbReference type="EMBL" id="JAPHNL010000277">
    <property type="protein sequence ID" value="MCX3062663.1"/>
    <property type="molecule type" value="Genomic_DNA"/>
</dbReference>
<proteinExistence type="predicted"/>
<dbReference type="PROSITE" id="PS51000">
    <property type="entry name" value="HTH_DEOR_2"/>
    <property type="match status" value="1"/>
</dbReference>
<dbReference type="InterPro" id="IPR036390">
    <property type="entry name" value="WH_DNA-bd_sf"/>
</dbReference>
<evidence type="ECO:0000313" key="5">
    <source>
        <dbReference type="EMBL" id="MCX3062663.1"/>
    </source>
</evidence>
<dbReference type="Pfam" id="PF08220">
    <property type="entry name" value="HTH_DeoR"/>
    <property type="match status" value="1"/>
</dbReference>
<dbReference type="SUPFAM" id="SSF46785">
    <property type="entry name" value="Winged helix' DNA-binding domain"/>
    <property type="match status" value="1"/>
</dbReference>
<dbReference type="InterPro" id="IPR001034">
    <property type="entry name" value="DeoR_HTH"/>
</dbReference>
<dbReference type="Gene3D" id="1.10.10.10">
    <property type="entry name" value="Winged helix-like DNA-binding domain superfamily/Winged helix DNA-binding domain"/>
    <property type="match status" value="1"/>
</dbReference>
<keyword evidence="1" id="KW-0805">Transcription regulation</keyword>
<dbReference type="SMART" id="SM00420">
    <property type="entry name" value="HTH_DEOR"/>
    <property type="match status" value="1"/>
</dbReference>
<reference evidence="5" key="1">
    <citation type="submission" date="2022-10" db="EMBL/GenBank/DDBJ databases">
        <title>Streptomyces beihaiensis sp. nov., a chitin degrading actinobacterium, isolated from shrimp pond soil.</title>
        <authorList>
            <person name="Xie J."/>
            <person name="Shen N."/>
        </authorList>
    </citation>
    <scope>NUCLEOTIDE SEQUENCE</scope>
    <source>
        <strain evidence="5">GXMU-J5</strain>
    </source>
</reference>
<name>A0ABT3U024_9ACTN</name>
<dbReference type="Proteomes" id="UP001163064">
    <property type="component" value="Unassembled WGS sequence"/>
</dbReference>
<evidence type="ECO:0000256" key="1">
    <source>
        <dbReference type="ARBA" id="ARBA00023015"/>
    </source>
</evidence>
<gene>
    <name evidence="5" type="ORF">OFY01_23480</name>
</gene>
<evidence type="ECO:0000313" key="6">
    <source>
        <dbReference type="Proteomes" id="UP001163064"/>
    </source>
</evidence>
<dbReference type="PANTHER" id="PTHR30146">
    <property type="entry name" value="LACI-RELATED TRANSCRIPTIONAL REPRESSOR"/>
    <property type="match status" value="1"/>
</dbReference>
<dbReference type="Pfam" id="PF13377">
    <property type="entry name" value="Peripla_BP_3"/>
    <property type="match status" value="1"/>
</dbReference>
<dbReference type="InterPro" id="IPR028082">
    <property type="entry name" value="Peripla_BP_I"/>
</dbReference>
<keyword evidence="6" id="KW-1185">Reference proteome</keyword>
<dbReference type="PANTHER" id="PTHR30146:SF155">
    <property type="entry name" value="ALANINE RACEMASE"/>
    <property type="match status" value="1"/>
</dbReference>
<dbReference type="SUPFAM" id="SSF53822">
    <property type="entry name" value="Periplasmic binding protein-like I"/>
    <property type="match status" value="1"/>
</dbReference>
<dbReference type="PROSITE" id="PS00894">
    <property type="entry name" value="HTH_DEOR_1"/>
    <property type="match status" value="1"/>
</dbReference>
<feature type="domain" description="HTH deoR-type" evidence="4">
    <location>
        <begin position="5"/>
        <end position="60"/>
    </location>
</feature>
<evidence type="ECO:0000256" key="2">
    <source>
        <dbReference type="ARBA" id="ARBA00023125"/>
    </source>
</evidence>
<dbReference type="Gene3D" id="3.40.50.2300">
    <property type="match status" value="2"/>
</dbReference>
<comment type="caution">
    <text evidence="5">The sequence shown here is derived from an EMBL/GenBank/DDBJ whole genome shotgun (WGS) entry which is preliminary data.</text>
</comment>
<keyword evidence="3" id="KW-0804">Transcription</keyword>
<keyword evidence="2" id="KW-0238">DNA-binding</keyword>
<evidence type="ECO:0000256" key="3">
    <source>
        <dbReference type="ARBA" id="ARBA00023163"/>
    </source>
</evidence>
<dbReference type="PRINTS" id="PR00037">
    <property type="entry name" value="HTHLACR"/>
</dbReference>
<evidence type="ECO:0000259" key="4">
    <source>
        <dbReference type="PROSITE" id="PS51000"/>
    </source>
</evidence>
<dbReference type="InterPro" id="IPR046335">
    <property type="entry name" value="LacI/GalR-like_sensor"/>
</dbReference>
<organism evidence="5 6">
    <name type="scientific">Streptomyces beihaiensis</name>
    <dbReference type="NCBI Taxonomy" id="2984495"/>
    <lineage>
        <taxon>Bacteria</taxon>
        <taxon>Bacillati</taxon>
        <taxon>Actinomycetota</taxon>
        <taxon>Actinomycetes</taxon>
        <taxon>Kitasatosporales</taxon>
        <taxon>Streptomycetaceae</taxon>
        <taxon>Streptomyces</taxon>
    </lineage>
</organism>
<dbReference type="InterPro" id="IPR036388">
    <property type="entry name" value="WH-like_DNA-bd_sf"/>
</dbReference>
<dbReference type="InterPro" id="IPR018356">
    <property type="entry name" value="Tscrpt_reg_HTH_DeoR_CS"/>
</dbReference>